<dbReference type="EMBL" id="JACIES010000006">
    <property type="protein sequence ID" value="MBB4026784.1"/>
    <property type="molecule type" value="Genomic_DNA"/>
</dbReference>
<dbReference type="SUPFAM" id="SSF56300">
    <property type="entry name" value="Metallo-dependent phosphatases"/>
    <property type="match status" value="1"/>
</dbReference>
<dbReference type="GO" id="GO:0009245">
    <property type="term" value="P:lipid A biosynthetic process"/>
    <property type="evidence" value="ECO:0007669"/>
    <property type="project" value="TreeGrafter"/>
</dbReference>
<dbReference type="Pfam" id="PF00149">
    <property type="entry name" value="Metallophos"/>
    <property type="match status" value="1"/>
</dbReference>
<evidence type="ECO:0000259" key="6">
    <source>
        <dbReference type="Pfam" id="PF00149"/>
    </source>
</evidence>
<dbReference type="PANTHER" id="PTHR34990:SF2">
    <property type="entry name" value="BLL8164 PROTEIN"/>
    <property type="match status" value="1"/>
</dbReference>
<evidence type="ECO:0000256" key="2">
    <source>
        <dbReference type="ARBA" id="ARBA00022519"/>
    </source>
</evidence>
<evidence type="ECO:0000313" key="8">
    <source>
        <dbReference type="Proteomes" id="UP000546007"/>
    </source>
</evidence>
<dbReference type="Gene3D" id="3.60.21.10">
    <property type="match status" value="1"/>
</dbReference>
<sequence length="267" mass="30817">MPKKQQHYKTIVLSDIHLGSKWSKTKEVTRFLKQHSCDTLVLCGDIIDGWSLMRGKNSKWRRRHTNFIKVLLDISHDTKIIYVRGNHDDFLDRVIPLTFSNISVVKDYIYTSGDKRYYVLHGDVFDKVTSSMSWLAKVGDVGYSFLLWANKIYNRRRLKKGLPYYSIAREIKLKVKASVSYISDFEKHIVDIAGKKGCQGVICGHIHYPEKKMIGNVLYLNSGDWMESLSALTEDYDGNWNVYIEEKALTEVRDSESETVLHTGLAV</sequence>
<dbReference type="GO" id="GO:0008758">
    <property type="term" value="F:UDP-2,3-diacylglucosamine hydrolase activity"/>
    <property type="evidence" value="ECO:0007669"/>
    <property type="project" value="TreeGrafter"/>
</dbReference>
<name>A0A7W6HXI5_9BACT</name>
<keyword evidence="5" id="KW-0464">Manganese</keyword>
<evidence type="ECO:0000256" key="3">
    <source>
        <dbReference type="ARBA" id="ARBA00022723"/>
    </source>
</evidence>
<gene>
    <name evidence="7" type="ORF">GGR14_002585</name>
</gene>
<keyword evidence="3" id="KW-0479">Metal-binding</keyword>
<accession>A0A7W6HXI5</accession>
<dbReference type="GO" id="GO:0046872">
    <property type="term" value="F:metal ion binding"/>
    <property type="evidence" value="ECO:0007669"/>
    <property type="project" value="UniProtKB-KW"/>
</dbReference>
<dbReference type="Proteomes" id="UP000546007">
    <property type="component" value="Unassembled WGS sequence"/>
</dbReference>
<keyword evidence="4" id="KW-0472">Membrane</keyword>
<dbReference type="InterPro" id="IPR043461">
    <property type="entry name" value="LpxH-like"/>
</dbReference>
<feature type="domain" description="Calcineurin-like phosphoesterase" evidence="6">
    <location>
        <begin position="9"/>
        <end position="209"/>
    </location>
</feature>
<comment type="caution">
    <text evidence="7">The sequence shown here is derived from an EMBL/GenBank/DDBJ whole genome shotgun (WGS) entry which is preliminary data.</text>
</comment>
<dbReference type="RefSeq" id="WP_124317095.1">
    <property type="nucleotide sequence ID" value="NZ_AP028155.1"/>
</dbReference>
<proteinExistence type="predicted"/>
<dbReference type="GeneID" id="93102740"/>
<dbReference type="InterPro" id="IPR029052">
    <property type="entry name" value="Metallo-depent_PP-like"/>
</dbReference>
<keyword evidence="2" id="KW-0997">Cell inner membrane</keyword>
<evidence type="ECO:0000256" key="4">
    <source>
        <dbReference type="ARBA" id="ARBA00023136"/>
    </source>
</evidence>
<dbReference type="OrthoDB" id="9802481at2"/>
<keyword evidence="1" id="KW-1003">Cell membrane</keyword>
<evidence type="ECO:0000256" key="1">
    <source>
        <dbReference type="ARBA" id="ARBA00022475"/>
    </source>
</evidence>
<reference evidence="7 8" key="1">
    <citation type="submission" date="2020-08" db="EMBL/GenBank/DDBJ databases">
        <title>Genomic Encyclopedia of Type Strains, Phase IV (KMG-IV): sequencing the most valuable type-strain genomes for metagenomic binning, comparative biology and taxonomic classification.</title>
        <authorList>
            <person name="Goeker M."/>
        </authorList>
    </citation>
    <scope>NUCLEOTIDE SEQUENCE [LARGE SCALE GENOMIC DNA]</scope>
    <source>
        <strain evidence="7 8">DSM 105721</strain>
    </source>
</reference>
<dbReference type="AlphaFoldDB" id="A0A7W6HXI5"/>
<evidence type="ECO:0000256" key="5">
    <source>
        <dbReference type="ARBA" id="ARBA00023211"/>
    </source>
</evidence>
<organism evidence="7 8">
    <name type="scientific">Butyricimonas faecihominis</name>
    <dbReference type="NCBI Taxonomy" id="1472416"/>
    <lineage>
        <taxon>Bacteria</taxon>
        <taxon>Pseudomonadati</taxon>
        <taxon>Bacteroidota</taxon>
        <taxon>Bacteroidia</taxon>
        <taxon>Bacteroidales</taxon>
        <taxon>Odoribacteraceae</taxon>
        <taxon>Butyricimonas</taxon>
    </lineage>
</organism>
<dbReference type="PANTHER" id="PTHR34990">
    <property type="entry name" value="UDP-2,3-DIACYLGLUCOSAMINE HYDROLASE-RELATED"/>
    <property type="match status" value="1"/>
</dbReference>
<evidence type="ECO:0000313" key="7">
    <source>
        <dbReference type="EMBL" id="MBB4026784.1"/>
    </source>
</evidence>
<protein>
    <submittedName>
        <fullName evidence="7">UDP-2,3-diacylglucosamine pyrophosphatase LpxH</fullName>
    </submittedName>
</protein>
<keyword evidence="8" id="KW-1185">Reference proteome</keyword>
<dbReference type="CDD" id="cd07398">
    <property type="entry name" value="MPP_YbbF-LpxH"/>
    <property type="match status" value="1"/>
</dbReference>
<dbReference type="InterPro" id="IPR004843">
    <property type="entry name" value="Calcineurin-like_PHP"/>
</dbReference>
<dbReference type="GO" id="GO:0016020">
    <property type="term" value="C:membrane"/>
    <property type="evidence" value="ECO:0007669"/>
    <property type="project" value="GOC"/>
</dbReference>